<dbReference type="SUPFAM" id="SSF144083">
    <property type="entry name" value="Magnesium transport protein CorA, transmembrane region"/>
    <property type="match status" value="1"/>
</dbReference>
<dbReference type="InterPro" id="IPR045863">
    <property type="entry name" value="CorA_TM1_TM2"/>
</dbReference>
<keyword evidence="2 7" id="KW-0812">Transmembrane</keyword>
<dbReference type="GO" id="GO:0015087">
    <property type="term" value="F:cobalt ion transmembrane transporter activity"/>
    <property type="evidence" value="ECO:0007669"/>
    <property type="project" value="TreeGrafter"/>
</dbReference>
<dbReference type="Gene3D" id="1.20.58.340">
    <property type="entry name" value="Magnesium transport protein CorA, transmembrane region"/>
    <property type="match status" value="2"/>
</dbReference>
<evidence type="ECO:0000313" key="10">
    <source>
        <dbReference type="Proteomes" id="UP000322899"/>
    </source>
</evidence>
<evidence type="ECO:0000313" key="9">
    <source>
        <dbReference type="EMBL" id="KAA0164316.1"/>
    </source>
</evidence>
<sequence length="640" mass="68685">MESGLSAANLRRMFRVLDVDNDRLISHAELAGALRAMGLVAEGEDLLVARLVSAMDRNRSGLIKEEEFLSTFRSMTPNGLRQWLNALRAEAASPGPKEANPQARAVRSRPRASSQAVVTITEFGAPFGRGRFARTRQMVPRDAVRWLRKRGAALRNWKASAAEAAGGAECAFVPPGLHRCWVDVRGMDVCLLQELGEVLGYDLETAKDAAVYQRAKAEVLRRLVSDPGVARQAAAEPGAAEGNAAPPPVGDAAAAADTRLHWLLHRIWFARGTKPFRADSQRARGGAPGSEFTLLASRELVRRPPELLFSQLSVVLVDDWTVVTVRAGDEDSAGMPGDSSDEEGDLWTTADGQAGCEGKRRSLQGLGVFAMVARRLHRGGAGGGMQAGAGLGAKLERAGVNVARRPPSLGSNVSIQQQRASASTTILAIELLDAVLDASFEVRDVLKDWQEAIEASLTAPGTVPLPKHTAHIFNLTKTAELYARSLRPLLSGLRSAPVRARCGAAAATSLGDTIDDLATMVSDVETTMSTTMQLRQLYESLSGDTMNRALFLLTITTTSVLPIQLLSGVFGMNFAFMPELGYEYSYLIFWIGALLLCGLIVYWFAKKGFFALYNSGPVDGVHSPSAPDAPQPAAVVSTQL</sequence>
<evidence type="ECO:0000256" key="6">
    <source>
        <dbReference type="SAM" id="MobiDB-lite"/>
    </source>
</evidence>
<dbReference type="SMART" id="SM00054">
    <property type="entry name" value="EFh"/>
    <property type="match status" value="2"/>
</dbReference>
<protein>
    <recommendedName>
        <fullName evidence="8">EF-hand domain-containing protein</fullName>
    </recommendedName>
</protein>
<feature type="domain" description="EF-hand" evidence="8">
    <location>
        <begin position="5"/>
        <end position="40"/>
    </location>
</feature>
<evidence type="ECO:0000256" key="2">
    <source>
        <dbReference type="ARBA" id="ARBA00022692"/>
    </source>
</evidence>
<feature type="transmembrane region" description="Helical" evidence="7">
    <location>
        <begin position="584"/>
        <end position="605"/>
    </location>
</feature>
<dbReference type="CDD" id="cd00051">
    <property type="entry name" value="EFh"/>
    <property type="match status" value="1"/>
</dbReference>
<dbReference type="GO" id="GO:0050897">
    <property type="term" value="F:cobalt ion binding"/>
    <property type="evidence" value="ECO:0007669"/>
    <property type="project" value="TreeGrafter"/>
</dbReference>
<dbReference type="Proteomes" id="UP000322899">
    <property type="component" value="Unassembled WGS sequence"/>
</dbReference>
<evidence type="ECO:0000256" key="3">
    <source>
        <dbReference type="ARBA" id="ARBA00022837"/>
    </source>
</evidence>
<dbReference type="InterPro" id="IPR018247">
    <property type="entry name" value="EF_Hand_1_Ca_BS"/>
</dbReference>
<dbReference type="EMBL" id="VLTO01000103">
    <property type="protein sequence ID" value="KAA0164316.1"/>
    <property type="molecule type" value="Genomic_DNA"/>
</dbReference>
<feature type="transmembrane region" description="Helical" evidence="7">
    <location>
        <begin position="550"/>
        <end position="572"/>
    </location>
</feature>
<evidence type="ECO:0000256" key="7">
    <source>
        <dbReference type="SAM" id="Phobius"/>
    </source>
</evidence>
<dbReference type="PROSITE" id="PS00018">
    <property type="entry name" value="EF_HAND_1"/>
    <property type="match status" value="1"/>
</dbReference>
<dbReference type="AlphaFoldDB" id="A0A5A8DFW8"/>
<evidence type="ECO:0000256" key="1">
    <source>
        <dbReference type="ARBA" id="ARBA00004651"/>
    </source>
</evidence>
<feature type="compositionally biased region" description="Low complexity" evidence="6">
    <location>
        <begin position="101"/>
        <end position="111"/>
    </location>
</feature>
<evidence type="ECO:0000259" key="8">
    <source>
        <dbReference type="PROSITE" id="PS50222"/>
    </source>
</evidence>
<dbReference type="PANTHER" id="PTHR46494">
    <property type="entry name" value="CORA FAMILY METAL ION TRANSPORTER (EUROFUNG)"/>
    <property type="match status" value="1"/>
</dbReference>
<proteinExistence type="predicted"/>
<dbReference type="SUPFAM" id="SSF47473">
    <property type="entry name" value="EF-hand"/>
    <property type="match status" value="1"/>
</dbReference>
<dbReference type="InterPro" id="IPR002048">
    <property type="entry name" value="EF_hand_dom"/>
</dbReference>
<dbReference type="InterPro" id="IPR002523">
    <property type="entry name" value="MgTranspt_CorA/ZnTranspt_ZntB"/>
</dbReference>
<name>A0A5A8DFW8_CAFRO</name>
<dbReference type="InterPro" id="IPR011992">
    <property type="entry name" value="EF-hand-dom_pair"/>
</dbReference>
<keyword evidence="4 7" id="KW-1133">Transmembrane helix</keyword>
<dbReference type="OrthoDB" id="165352at2759"/>
<evidence type="ECO:0000256" key="4">
    <source>
        <dbReference type="ARBA" id="ARBA00022989"/>
    </source>
</evidence>
<keyword evidence="3" id="KW-0106">Calcium</keyword>
<dbReference type="PROSITE" id="PS50222">
    <property type="entry name" value="EF_HAND_2"/>
    <property type="match status" value="2"/>
</dbReference>
<dbReference type="Gene3D" id="1.10.238.10">
    <property type="entry name" value="EF-hand"/>
    <property type="match status" value="1"/>
</dbReference>
<feature type="region of interest" description="Disordered" evidence="6">
    <location>
        <begin position="232"/>
        <end position="251"/>
    </location>
</feature>
<feature type="compositionally biased region" description="Low complexity" evidence="6">
    <location>
        <begin position="233"/>
        <end position="251"/>
    </location>
</feature>
<comment type="caution">
    <text evidence="9">The sequence shown here is derived from an EMBL/GenBank/DDBJ whole genome shotgun (WGS) entry which is preliminary data.</text>
</comment>
<accession>A0A5A8DFW8</accession>
<dbReference type="Pfam" id="PF13499">
    <property type="entry name" value="EF-hand_7"/>
    <property type="match status" value="1"/>
</dbReference>
<dbReference type="GO" id="GO:0000287">
    <property type="term" value="F:magnesium ion binding"/>
    <property type="evidence" value="ECO:0007669"/>
    <property type="project" value="TreeGrafter"/>
</dbReference>
<dbReference type="GO" id="GO:0005886">
    <property type="term" value="C:plasma membrane"/>
    <property type="evidence" value="ECO:0007669"/>
    <property type="project" value="UniProtKB-SubCell"/>
</dbReference>
<comment type="subcellular location">
    <subcellularLocation>
        <location evidence="1">Cell membrane</location>
        <topology evidence="1">Multi-pass membrane protein</topology>
    </subcellularLocation>
</comment>
<feature type="domain" description="EF-hand" evidence="8">
    <location>
        <begin position="43"/>
        <end position="78"/>
    </location>
</feature>
<gene>
    <name evidence="9" type="ORF">FNF27_07809</name>
</gene>
<dbReference type="Pfam" id="PF01544">
    <property type="entry name" value="CorA"/>
    <property type="match status" value="1"/>
</dbReference>
<dbReference type="GO" id="GO:0015095">
    <property type="term" value="F:magnesium ion transmembrane transporter activity"/>
    <property type="evidence" value="ECO:0007669"/>
    <property type="project" value="TreeGrafter"/>
</dbReference>
<feature type="region of interest" description="Disordered" evidence="6">
    <location>
        <begin position="92"/>
        <end position="111"/>
    </location>
</feature>
<organism evidence="9 10">
    <name type="scientific">Cafeteria roenbergensis</name>
    <name type="common">Marine flagellate</name>
    <dbReference type="NCBI Taxonomy" id="33653"/>
    <lineage>
        <taxon>Eukaryota</taxon>
        <taxon>Sar</taxon>
        <taxon>Stramenopiles</taxon>
        <taxon>Bigyra</taxon>
        <taxon>Opalozoa</taxon>
        <taxon>Bicosoecida</taxon>
        <taxon>Cafeteriaceae</taxon>
        <taxon>Cafeteria</taxon>
    </lineage>
</organism>
<keyword evidence="5 7" id="KW-0472">Membrane</keyword>
<dbReference type="GO" id="GO:0005509">
    <property type="term" value="F:calcium ion binding"/>
    <property type="evidence" value="ECO:0007669"/>
    <property type="project" value="InterPro"/>
</dbReference>
<evidence type="ECO:0000256" key="5">
    <source>
        <dbReference type="ARBA" id="ARBA00023136"/>
    </source>
</evidence>
<reference evidence="9 10" key="1">
    <citation type="submission" date="2019-07" db="EMBL/GenBank/DDBJ databases">
        <title>Genomes of Cafeteria roenbergensis.</title>
        <authorList>
            <person name="Fischer M.G."/>
            <person name="Hackl T."/>
            <person name="Roman M."/>
        </authorList>
    </citation>
    <scope>NUCLEOTIDE SEQUENCE [LARGE SCALE GENOMIC DNA]</scope>
    <source>
        <strain evidence="9 10">E4-10P</strain>
    </source>
</reference>
<dbReference type="PANTHER" id="PTHR46494:SF1">
    <property type="entry name" value="CORA FAMILY METAL ION TRANSPORTER (EUROFUNG)"/>
    <property type="match status" value="1"/>
</dbReference>